<keyword evidence="11" id="KW-0805">Transcription regulation</keyword>
<feature type="region of interest" description="Disordered" evidence="20">
    <location>
        <begin position="658"/>
        <end position="699"/>
    </location>
</feature>
<evidence type="ECO:0000256" key="17">
    <source>
        <dbReference type="PROSITE-ProRule" id="PRU00108"/>
    </source>
</evidence>
<accession>A0AAV6MRN2</accession>
<feature type="DNA-binding region" description="Homeobox" evidence="17">
    <location>
        <begin position="69"/>
        <end position="133"/>
    </location>
</feature>
<evidence type="ECO:0000256" key="10">
    <source>
        <dbReference type="ARBA" id="ARBA00022833"/>
    </source>
</evidence>
<feature type="domain" description="RING-type" evidence="23">
    <location>
        <begin position="947"/>
        <end position="988"/>
    </location>
</feature>
<evidence type="ECO:0000256" key="14">
    <source>
        <dbReference type="ARBA" id="ARBA00023163"/>
    </source>
</evidence>
<comment type="caution">
    <text evidence="24">The sequence shown here is derived from an EMBL/GenBank/DDBJ whole genome shotgun (WGS) entry which is preliminary data.</text>
</comment>
<dbReference type="GO" id="GO:0005634">
    <property type="term" value="C:nucleus"/>
    <property type="evidence" value="ECO:0007669"/>
    <property type="project" value="UniProtKB-SubCell"/>
</dbReference>
<evidence type="ECO:0000256" key="7">
    <source>
        <dbReference type="ARBA" id="ARBA00022723"/>
    </source>
</evidence>
<feature type="transmembrane region" description="Helical" evidence="21">
    <location>
        <begin position="258"/>
        <end position="277"/>
    </location>
</feature>
<evidence type="ECO:0000256" key="9">
    <source>
        <dbReference type="ARBA" id="ARBA00022786"/>
    </source>
</evidence>
<dbReference type="GO" id="GO:0003700">
    <property type="term" value="F:DNA-binding transcription factor activity"/>
    <property type="evidence" value="ECO:0007669"/>
    <property type="project" value="InterPro"/>
</dbReference>
<keyword evidence="21" id="KW-0812">Transmembrane</keyword>
<keyword evidence="10" id="KW-0862">Zinc</keyword>
<dbReference type="GO" id="GO:0010228">
    <property type="term" value="P:vegetative to reproductive phase transition of meristem"/>
    <property type="evidence" value="ECO:0007669"/>
    <property type="project" value="UniProtKB-ARBA"/>
</dbReference>
<comment type="catalytic activity">
    <reaction evidence="1">
        <text>S-ubiquitinyl-[E2 ubiquitin-conjugating enzyme]-L-cysteine + [acceptor protein]-L-lysine = [E2 ubiquitin-conjugating enzyme]-L-cysteine + N(6)-ubiquitinyl-[acceptor protein]-L-lysine.</text>
        <dbReference type="EC" id="2.3.2.27"/>
    </reaction>
</comment>
<dbReference type="PROSITE" id="PS50089">
    <property type="entry name" value="ZF_RING_2"/>
    <property type="match status" value="1"/>
</dbReference>
<evidence type="ECO:0000256" key="16">
    <source>
        <dbReference type="ARBA" id="ARBA00024040"/>
    </source>
</evidence>
<comment type="subcellular location">
    <subcellularLocation>
        <location evidence="2 17 19">Nucleus</location>
    </subcellularLocation>
</comment>
<sequence>MGLTMKLHHFSPCSWDEPSLSLACTKRLRPPPPTSATSTLTAFDLKTFIKPDTKKDPSSPRIGVVEMQPGGTRWNPTQEQIAILEMLYRRGMRTPNAQQIEQITAQLGKYGKIEGKNVFYWFQNHKARERQKQKRNTLGLAHSSPVTPTTTTTIVTAIPFDPSGGEDSPYKRKCMNWGRFNLPLYNDWTAGGFRHLRLKLRANALLTDKDSIGERKGLGCQLSVIIIAAVVYQFHSLFFQLCHLKFFAYRSFFIDRTLFLLLLLFKFQISICLFDSIKWKFTFSLMQGQRSSVGSLSETINFEHGSSSNNPGSQPAYWNNMWNPAENRIPDYLLPTTDINTGYVSSVSHEQRNLSRWSLGEPSSCDMQTEALSDEQKGEVGWSSVARDADGPVTETRLCEPSNNPTLGHVNFSPLIIQNSNSNALPHSLNLNASFASHGGESSRVNEGSNLYKSSGSEEGRALCSSASDPLLLPSGNSGLPVVANDGRAGSSLDGRRAPCKRKAIEGSVTQPSLSGSSNYAQHIESGAEPTLPVFPGRYNTGSRLTIPAPPARMNQAPVRGAGEMTSNSFSESMVAESSDSSQRNYRIRISSSNAQDSFAPTGMTVRHPGASSSQLPARIIPAEHVLDLRPAPAVDNISAQGQPLMIHVPALPRSLQPYRWNGSSTSRSGGSSSSAGERQVVQREEVRPSNMGRNVSEHPMFVPANELRNLVRNPSSRGLASSNLSIPGTVASTSRVGSSSGVHPPSGPWMPPENSPTQFPRRLTEYVRRQLFSSATNESGGRTSNYSQRSGSTSAQDMVLSSGSGRRGHHLLQPRSALWMERRGDTGLGLPYSLRTLATSGEGSDNNRLVSEQIRNVLGLVRRGESLRVEDVMILDQSLFFGMADIYDRHRDMRLDVDNMSYEELLALEERIGNVNTGLSEETIVARLKRTKHVNAPEPQVEEEPCCVCQEEYKEGDDIGVLDCGHKFHTQCIKQWLMQKNICPICKTTGFASRE</sequence>
<comment type="similarity">
    <text evidence="16">Belongs to the WUS homeobox family.</text>
</comment>
<evidence type="ECO:0000259" key="23">
    <source>
        <dbReference type="PROSITE" id="PS50089"/>
    </source>
</evidence>
<dbReference type="PROSITE" id="PS50071">
    <property type="entry name" value="HOMEOBOX_2"/>
    <property type="match status" value="1"/>
</dbReference>
<dbReference type="SMART" id="SM00184">
    <property type="entry name" value="RING"/>
    <property type="match status" value="1"/>
</dbReference>
<dbReference type="CDD" id="cd00086">
    <property type="entry name" value="homeodomain"/>
    <property type="match status" value="1"/>
</dbReference>
<dbReference type="GO" id="GO:0010087">
    <property type="term" value="P:phloem or xylem histogenesis"/>
    <property type="evidence" value="ECO:0007669"/>
    <property type="project" value="InterPro"/>
</dbReference>
<evidence type="ECO:0000256" key="21">
    <source>
        <dbReference type="SAM" id="Phobius"/>
    </source>
</evidence>
<keyword evidence="25" id="KW-1185">Reference proteome</keyword>
<keyword evidence="21" id="KW-1133">Transmembrane helix</keyword>
<feature type="region of interest" description="Disordered" evidence="20">
    <location>
        <begin position="774"/>
        <end position="816"/>
    </location>
</feature>
<keyword evidence="13 17" id="KW-0371">Homeobox</keyword>
<feature type="transmembrane region" description="Helical" evidence="21">
    <location>
        <begin position="218"/>
        <end position="238"/>
    </location>
</feature>
<protein>
    <recommendedName>
        <fullName evidence="4">RING-type E3 ubiquitin transferase</fullName>
        <ecNumber evidence="4">2.3.2.27</ecNumber>
    </recommendedName>
</protein>
<feature type="compositionally biased region" description="Polar residues" evidence="20">
    <location>
        <begin position="715"/>
        <end position="734"/>
    </location>
</feature>
<evidence type="ECO:0000256" key="2">
    <source>
        <dbReference type="ARBA" id="ARBA00004123"/>
    </source>
</evidence>
<keyword evidence="7" id="KW-0479">Metal-binding</keyword>
<feature type="compositionally biased region" description="Low complexity" evidence="20">
    <location>
        <begin position="663"/>
        <end position="677"/>
    </location>
</feature>
<feature type="compositionally biased region" description="Low complexity" evidence="20">
    <location>
        <begin position="567"/>
        <end position="582"/>
    </location>
</feature>
<dbReference type="Pfam" id="PF13639">
    <property type="entry name" value="zf-RING_2"/>
    <property type="match status" value="1"/>
</dbReference>
<evidence type="ECO:0000313" key="24">
    <source>
        <dbReference type="EMBL" id="KAG6585677.1"/>
    </source>
</evidence>
<dbReference type="FunFam" id="3.30.40.10:FF:000309">
    <property type="entry name" value="E3 ubiquitin-protein ligase MBR2"/>
    <property type="match status" value="1"/>
</dbReference>
<keyword evidence="5" id="KW-0217">Developmental protein</keyword>
<reference evidence="24 25" key="1">
    <citation type="journal article" date="2021" name="Hortic Res">
        <title>The domestication of Cucurbita argyrosperma as revealed by the genome of its wild relative.</title>
        <authorList>
            <person name="Barrera-Redondo J."/>
            <person name="Sanchez-de la Vega G."/>
            <person name="Aguirre-Liguori J.A."/>
            <person name="Castellanos-Morales G."/>
            <person name="Gutierrez-Guerrero Y.T."/>
            <person name="Aguirre-Dugua X."/>
            <person name="Aguirre-Planter E."/>
            <person name="Tenaillon M.I."/>
            <person name="Lira-Saade R."/>
            <person name="Eguiarte L.E."/>
        </authorList>
    </citation>
    <scope>NUCLEOTIDE SEQUENCE [LARGE SCALE GENOMIC DNA]</scope>
    <source>
        <strain evidence="24">JBR-2021</strain>
    </source>
</reference>
<feature type="region of interest" description="Disordered" evidence="20">
    <location>
        <begin position="715"/>
        <end position="760"/>
    </location>
</feature>
<evidence type="ECO:0000259" key="22">
    <source>
        <dbReference type="PROSITE" id="PS50071"/>
    </source>
</evidence>
<keyword evidence="9" id="KW-0833">Ubl conjugation pathway</keyword>
<feature type="region of interest" description="Disordered" evidence="20">
    <location>
        <begin position="437"/>
        <end position="457"/>
    </location>
</feature>
<dbReference type="GO" id="GO:0051301">
    <property type="term" value="P:cell division"/>
    <property type="evidence" value="ECO:0007669"/>
    <property type="project" value="InterPro"/>
</dbReference>
<feature type="compositionally biased region" description="Polar residues" evidence="20">
    <location>
        <begin position="774"/>
        <end position="805"/>
    </location>
</feature>
<keyword evidence="14" id="KW-0804">Transcription</keyword>
<evidence type="ECO:0000256" key="3">
    <source>
        <dbReference type="ARBA" id="ARBA00004906"/>
    </source>
</evidence>
<evidence type="ECO:0000256" key="20">
    <source>
        <dbReference type="SAM" id="MobiDB-lite"/>
    </source>
</evidence>
<dbReference type="Pfam" id="PF00046">
    <property type="entry name" value="Homeodomain"/>
    <property type="match status" value="1"/>
</dbReference>
<dbReference type="InterPro" id="IPR001356">
    <property type="entry name" value="HD"/>
</dbReference>
<evidence type="ECO:0000256" key="12">
    <source>
        <dbReference type="ARBA" id="ARBA00023125"/>
    </source>
</evidence>
<evidence type="ECO:0000256" key="6">
    <source>
        <dbReference type="ARBA" id="ARBA00022679"/>
    </source>
</evidence>
<feature type="compositionally biased region" description="Pro residues" evidence="20">
    <location>
        <begin position="746"/>
        <end position="755"/>
    </location>
</feature>
<evidence type="ECO:0000256" key="18">
    <source>
        <dbReference type="PROSITE-ProRule" id="PRU00175"/>
    </source>
</evidence>
<dbReference type="InterPro" id="IPR044186">
    <property type="entry name" value="WOX4"/>
</dbReference>
<keyword evidence="21" id="KW-0472">Membrane</keyword>
<dbReference type="SMART" id="SM00389">
    <property type="entry name" value="HOX"/>
    <property type="match status" value="1"/>
</dbReference>
<evidence type="ECO:0000256" key="5">
    <source>
        <dbReference type="ARBA" id="ARBA00022473"/>
    </source>
</evidence>
<dbReference type="GO" id="GO:0003677">
    <property type="term" value="F:DNA binding"/>
    <property type="evidence" value="ECO:0007669"/>
    <property type="project" value="UniProtKB-UniRule"/>
</dbReference>
<evidence type="ECO:0000313" key="25">
    <source>
        <dbReference type="Proteomes" id="UP000685013"/>
    </source>
</evidence>
<feature type="compositionally biased region" description="Low complexity" evidence="20">
    <location>
        <begin position="735"/>
        <end position="745"/>
    </location>
</feature>
<evidence type="ECO:0000256" key="19">
    <source>
        <dbReference type="RuleBase" id="RU000682"/>
    </source>
</evidence>
<evidence type="ECO:0000256" key="4">
    <source>
        <dbReference type="ARBA" id="ARBA00012483"/>
    </source>
</evidence>
<proteinExistence type="inferred from homology"/>
<feature type="domain" description="Homeobox" evidence="22">
    <location>
        <begin position="67"/>
        <end position="132"/>
    </location>
</feature>
<evidence type="ECO:0000256" key="13">
    <source>
        <dbReference type="ARBA" id="ARBA00023155"/>
    </source>
</evidence>
<dbReference type="GO" id="GO:0010067">
    <property type="term" value="P:procambium histogenesis"/>
    <property type="evidence" value="ECO:0007669"/>
    <property type="project" value="InterPro"/>
</dbReference>
<keyword evidence="8 18" id="KW-0863">Zinc-finger</keyword>
<dbReference type="GO" id="GO:0008270">
    <property type="term" value="F:zinc ion binding"/>
    <property type="evidence" value="ECO:0007669"/>
    <property type="project" value="UniProtKB-KW"/>
</dbReference>
<feature type="non-terminal residue" evidence="24">
    <location>
        <position position="1"/>
    </location>
</feature>
<dbReference type="PANTHER" id="PTHR47716">
    <property type="entry name" value="WUSCHEL-RELATED HOMEOBOX 4"/>
    <property type="match status" value="1"/>
</dbReference>
<evidence type="ECO:0000256" key="15">
    <source>
        <dbReference type="ARBA" id="ARBA00023242"/>
    </source>
</evidence>
<keyword evidence="12 17" id="KW-0238">DNA-binding</keyword>
<dbReference type="PANTHER" id="PTHR47716:SF1">
    <property type="entry name" value="WUSCHEL-RELATED HOMEOBOX 4"/>
    <property type="match status" value="1"/>
</dbReference>
<feature type="region of interest" description="Disordered" evidence="20">
    <location>
        <begin position="50"/>
        <end position="73"/>
    </location>
</feature>
<comment type="pathway">
    <text evidence="3">Protein modification; protein ubiquitination.</text>
</comment>
<dbReference type="AlphaFoldDB" id="A0AAV6MRN2"/>
<evidence type="ECO:0000256" key="8">
    <source>
        <dbReference type="ARBA" id="ARBA00022771"/>
    </source>
</evidence>
<dbReference type="GO" id="GO:0061630">
    <property type="term" value="F:ubiquitin protein ligase activity"/>
    <property type="evidence" value="ECO:0007669"/>
    <property type="project" value="UniProtKB-EC"/>
</dbReference>
<dbReference type="FunFam" id="1.10.10.60:FF:000146">
    <property type="entry name" value="WUSCHEL-related homeobox 4"/>
    <property type="match status" value="1"/>
</dbReference>
<keyword evidence="6" id="KW-0808">Transferase</keyword>
<dbReference type="InterPro" id="IPR001841">
    <property type="entry name" value="Znf_RING"/>
</dbReference>
<organism evidence="24 25">
    <name type="scientific">Cucurbita argyrosperma subsp. sororia</name>
    <dbReference type="NCBI Taxonomy" id="37648"/>
    <lineage>
        <taxon>Eukaryota</taxon>
        <taxon>Viridiplantae</taxon>
        <taxon>Streptophyta</taxon>
        <taxon>Embryophyta</taxon>
        <taxon>Tracheophyta</taxon>
        <taxon>Spermatophyta</taxon>
        <taxon>Magnoliopsida</taxon>
        <taxon>eudicotyledons</taxon>
        <taxon>Gunneridae</taxon>
        <taxon>Pentapetalae</taxon>
        <taxon>rosids</taxon>
        <taxon>fabids</taxon>
        <taxon>Cucurbitales</taxon>
        <taxon>Cucurbitaceae</taxon>
        <taxon>Cucurbiteae</taxon>
        <taxon>Cucurbita</taxon>
    </lineage>
</organism>
<keyword evidence="15 17" id="KW-0539">Nucleus</keyword>
<feature type="region of interest" description="Disordered" evidence="20">
    <location>
        <begin position="527"/>
        <end position="585"/>
    </location>
</feature>
<dbReference type="GO" id="GO:0043161">
    <property type="term" value="P:proteasome-mediated ubiquitin-dependent protein catabolic process"/>
    <property type="evidence" value="ECO:0007669"/>
    <property type="project" value="UniProtKB-ARBA"/>
</dbReference>
<name>A0AAV6MRN2_9ROSI</name>
<gene>
    <name evidence="24" type="primary">RHG1A</name>
    <name evidence="24" type="ORF">SDJN03_18410</name>
</gene>
<dbReference type="Proteomes" id="UP000685013">
    <property type="component" value="Chromosome 12"/>
</dbReference>
<evidence type="ECO:0000256" key="11">
    <source>
        <dbReference type="ARBA" id="ARBA00023015"/>
    </source>
</evidence>
<feature type="compositionally biased region" description="Polar residues" evidence="20">
    <location>
        <begin position="443"/>
        <end position="455"/>
    </location>
</feature>
<evidence type="ECO:0000256" key="1">
    <source>
        <dbReference type="ARBA" id="ARBA00000900"/>
    </source>
</evidence>
<dbReference type="EC" id="2.3.2.27" evidence="4"/>
<dbReference type="EMBL" id="JAGKQH010000012">
    <property type="protein sequence ID" value="KAG6585677.1"/>
    <property type="molecule type" value="Genomic_DNA"/>
</dbReference>